<organism evidence="1">
    <name type="scientific">human gut metagenome</name>
    <dbReference type="NCBI Taxonomy" id="408170"/>
    <lineage>
        <taxon>unclassified sequences</taxon>
        <taxon>metagenomes</taxon>
        <taxon>organismal metagenomes</taxon>
    </lineage>
</organism>
<protein>
    <submittedName>
        <fullName evidence="1">Uncharacterized protein</fullName>
    </submittedName>
</protein>
<name>K1UKL0_9ZZZZ</name>
<accession>K1UKL0</accession>
<dbReference type="EMBL" id="AJWY01002161">
    <property type="protein sequence ID" value="EKC78665.1"/>
    <property type="molecule type" value="Genomic_DNA"/>
</dbReference>
<sequence>MNNRNLNILRKIIEAGYTDEKTISALTAEDMVDFCRDLREMKGIIELQKAVKANTLIAFLTSQEE</sequence>
<proteinExistence type="predicted"/>
<reference evidence="1" key="1">
    <citation type="journal article" date="2013" name="Environ. Microbiol.">
        <title>Microbiota from the distal guts of lean and obese adolescents exhibit partial functional redundancy besides clear differences in community structure.</title>
        <authorList>
            <person name="Ferrer M."/>
            <person name="Ruiz A."/>
            <person name="Lanza F."/>
            <person name="Haange S.B."/>
            <person name="Oberbach A."/>
            <person name="Till H."/>
            <person name="Bargiela R."/>
            <person name="Campoy C."/>
            <person name="Segura M.T."/>
            <person name="Richter M."/>
            <person name="von Bergen M."/>
            <person name="Seifert J."/>
            <person name="Suarez A."/>
        </authorList>
    </citation>
    <scope>NUCLEOTIDE SEQUENCE</scope>
</reference>
<comment type="caution">
    <text evidence="1">The sequence shown here is derived from an EMBL/GenBank/DDBJ whole genome shotgun (WGS) entry which is preliminary data.</text>
</comment>
<dbReference type="AlphaFoldDB" id="K1UKL0"/>
<evidence type="ECO:0000313" key="1">
    <source>
        <dbReference type="EMBL" id="EKC78665.1"/>
    </source>
</evidence>
<gene>
    <name evidence="1" type="ORF">LEA_03249</name>
</gene>